<protein>
    <recommendedName>
        <fullName evidence="2">Right handed beta helix domain-containing protein</fullName>
    </recommendedName>
</protein>
<sequence length="383" mass="40446">MCKREFFVVGAVVGLGLLVVVGSGAQQGACSVTVQAGQSLGEAVDAAPPGAVICLGPGIWYTNLSIYKPLQIRGAGPQATFIKGVVEGPIFRIVANVKLTDLTITESSRKYPFCYREECGIGIMIGESGWGSLHNVVLASHDTALLIHGTGYLELFQVSLADNEIGLFVEDIARVSGAEVVIAERGSAGIRVRGSAFVHLVKLTISQQQVGIAIEDRGGQLRLSEAQLSENIVGLEVHQGEVKLLDTSFEANRIGLWARGGVVTAERVTIARSQRDGLVATGEAFVSLDGSKIVENGVHPNCRWVAWVCNGATVQERALLWITNSAIQGNADWGLAAWKRECGYAQDSFAGQVTLLGSVQIEGNNTSGNHAGAGKPEGQVCLP</sequence>
<dbReference type="Gene3D" id="2.160.20.10">
    <property type="entry name" value="Single-stranded right-handed beta-helix, Pectin lyase-like"/>
    <property type="match status" value="1"/>
</dbReference>
<dbReference type="InterPro" id="IPR011050">
    <property type="entry name" value="Pectin_lyase_fold/virulence"/>
</dbReference>
<proteinExistence type="predicted"/>
<dbReference type="SUPFAM" id="SSF51126">
    <property type="entry name" value="Pectin lyase-like"/>
    <property type="match status" value="1"/>
</dbReference>
<evidence type="ECO:0008006" key="2">
    <source>
        <dbReference type="Google" id="ProtNLM"/>
    </source>
</evidence>
<name>H5SQC1_ACEAU</name>
<dbReference type="InterPro" id="IPR012334">
    <property type="entry name" value="Pectin_lyas_fold"/>
</dbReference>
<organism evidence="1">
    <name type="scientific">Acetithermum autotrophicum</name>
    <dbReference type="NCBI Taxonomy" id="1446466"/>
    <lineage>
        <taxon>Bacteria</taxon>
        <taxon>Candidatus Bipolaricaulota</taxon>
        <taxon>Candidatus Acetithermum</taxon>
    </lineage>
</organism>
<reference evidence="1" key="2">
    <citation type="journal article" date="2012" name="PLoS ONE">
        <title>A Deeply Branching Thermophilic Bacterium with an Ancient Acetyl-CoA Pathway Dominates a Subsurface Ecosystem.</title>
        <authorList>
            <person name="Takami H."/>
            <person name="Noguchi H."/>
            <person name="Takaki Y."/>
            <person name="Uchiyama I."/>
            <person name="Toyoda A."/>
            <person name="Nishi S."/>
            <person name="Chee G.-J."/>
            <person name="Arai W."/>
            <person name="Nunoura T."/>
            <person name="Itoh T."/>
            <person name="Hattori M."/>
            <person name="Takai K."/>
        </authorList>
    </citation>
    <scope>NUCLEOTIDE SEQUENCE</scope>
</reference>
<dbReference type="AlphaFoldDB" id="H5SQC1"/>
<evidence type="ECO:0000313" key="1">
    <source>
        <dbReference type="EMBL" id="BAL58357.1"/>
    </source>
</evidence>
<reference evidence="1" key="1">
    <citation type="journal article" date="2005" name="Environ. Microbiol.">
        <title>Genetic and functional properties of uncultivated thermophilic crenarchaeotes from a subsurface gold mine as revealed by analysis of genome fragments.</title>
        <authorList>
            <person name="Nunoura T."/>
            <person name="Hirayama H."/>
            <person name="Takami H."/>
            <person name="Oida H."/>
            <person name="Nishi S."/>
            <person name="Shimamura S."/>
            <person name="Suzuki Y."/>
            <person name="Inagaki F."/>
            <person name="Takai K."/>
            <person name="Nealson K.H."/>
            <person name="Horikoshi K."/>
        </authorList>
    </citation>
    <scope>NUCLEOTIDE SEQUENCE</scope>
</reference>
<gene>
    <name evidence="1" type="ORF">HGMM_OP1C052</name>
</gene>
<accession>H5SQC1</accession>
<dbReference type="EMBL" id="AP011800">
    <property type="protein sequence ID" value="BAL58357.1"/>
    <property type="molecule type" value="Genomic_DNA"/>
</dbReference>